<reference evidence="1" key="1">
    <citation type="submission" date="2021-04" db="EMBL/GenBank/DDBJ databases">
        <authorList>
            <person name="Chebbi M.A.C M."/>
        </authorList>
    </citation>
    <scope>NUCLEOTIDE SEQUENCE</scope>
</reference>
<keyword evidence="2" id="KW-1185">Reference proteome</keyword>
<evidence type="ECO:0000313" key="1">
    <source>
        <dbReference type="EMBL" id="CAG5083589.1"/>
    </source>
</evidence>
<dbReference type="AlphaFoldDB" id="A0A8J2H815"/>
<protein>
    <submittedName>
        <fullName evidence="1">Uncharacterized protein</fullName>
    </submittedName>
</protein>
<gene>
    <name evidence="1" type="ORF">HICCMSTLAB_LOCUS3880</name>
</gene>
<name>A0A8J2H815_COTCN</name>
<comment type="caution">
    <text evidence="1">The sequence shown here is derived from an EMBL/GenBank/DDBJ whole genome shotgun (WGS) entry which is preliminary data.</text>
</comment>
<accession>A0A8J2H815</accession>
<dbReference type="Proteomes" id="UP000786811">
    <property type="component" value="Unassembled WGS sequence"/>
</dbReference>
<organism evidence="1 2">
    <name type="scientific">Cotesia congregata</name>
    <name type="common">Parasitoid wasp</name>
    <name type="synonym">Apanteles congregatus</name>
    <dbReference type="NCBI Taxonomy" id="51543"/>
    <lineage>
        <taxon>Eukaryota</taxon>
        <taxon>Metazoa</taxon>
        <taxon>Ecdysozoa</taxon>
        <taxon>Arthropoda</taxon>
        <taxon>Hexapoda</taxon>
        <taxon>Insecta</taxon>
        <taxon>Pterygota</taxon>
        <taxon>Neoptera</taxon>
        <taxon>Endopterygota</taxon>
        <taxon>Hymenoptera</taxon>
        <taxon>Apocrita</taxon>
        <taxon>Ichneumonoidea</taxon>
        <taxon>Braconidae</taxon>
        <taxon>Microgastrinae</taxon>
        <taxon>Cotesia</taxon>
    </lineage>
</organism>
<proteinExistence type="predicted"/>
<sequence length="66" mass="7398">MLRSHPSDTKIFLADVADWTKENGLQLNLSKTKTIMILGSSSKLKKLQTNGIIPQIFIDADLHFLT</sequence>
<dbReference type="EMBL" id="CAJNRD030001118">
    <property type="protein sequence ID" value="CAG5083589.1"/>
    <property type="molecule type" value="Genomic_DNA"/>
</dbReference>
<evidence type="ECO:0000313" key="2">
    <source>
        <dbReference type="Proteomes" id="UP000786811"/>
    </source>
</evidence>